<sequence>MSSLQQQTASAPTPAPAPASSPAPQSIVDKPTSPVSTHVPATPPEKPKVFAKPTQEYAEYQAWVNAGGLDKFAKDNSLEPDFLSHLCSLPPATTSAYILAVHQIPGMSDAIAAHQRLWTGSSFEQGLQDIAAAYGDYDSSCSESEDETSKHEDSEQTGLCENQGEGPECALVLIDA</sequence>
<dbReference type="GeneID" id="54586507"/>
<feature type="region of interest" description="Disordered" evidence="1">
    <location>
        <begin position="1"/>
        <end position="49"/>
    </location>
</feature>
<accession>A0A6A6IGS2</accession>
<dbReference type="OrthoDB" id="3694346at2759"/>
<feature type="region of interest" description="Disordered" evidence="1">
    <location>
        <begin position="138"/>
        <end position="163"/>
    </location>
</feature>
<dbReference type="EMBL" id="ML987194">
    <property type="protein sequence ID" value="KAF2249621.1"/>
    <property type="molecule type" value="Genomic_DNA"/>
</dbReference>
<reference evidence="2" key="1">
    <citation type="journal article" date="2020" name="Stud. Mycol.">
        <title>101 Dothideomycetes genomes: a test case for predicting lifestyles and emergence of pathogens.</title>
        <authorList>
            <person name="Haridas S."/>
            <person name="Albert R."/>
            <person name="Binder M."/>
            <person name="Bloem J."/>
            <person name="Labutti K."/>
            <person name="Salamov A."/>
            <person name="Andreopoulos B."/>
            <person name="Baker S."/>
            <person name="Barry K."/>
            <person name="Bills G."/>
            <person name="Bluhm B."/>
            <person name="Cannon C."/>
            <person name="Castanera R."/>
            <person name="Culley D."/>
            <person name="Daum C."/>
            <person name="Ezra D."/>
            <person name="Gonzalez J."/>
            <person name="Henrissat B."/>
            <person name="Kuo A."/>
            <person name="Liang C."/>
            <person name="Lipzen A."/>
            <person name="Lutzoni F."/>
            <person name="Magnuson J."/>
            <person name="Mondo S."/>
            <person name="Nolan M."/>
            <person name="Ohm R."/>
            <person name="Pangilinan J."/>
            <person name="Park H.-J."/>
            <person name="Ramirez L."/>
            <person name="Alfaro M."/>
            <person name="Sun H."/>
            <person name="Tritt A."/>
            <person name="Yoshinaga Y."/>
            <person name="Zwiers L.-H."/>
            <person name="Turgeon B."/>
            <person name="Goodwin S."/>
            <person name="Spatafora J."/>
            <person name="Crous P."/>
            <person name="Grigoriev I."/>
        </authorList>
    </citation>
    <scope>NUCLEOTIDE SEQUENCE</scope>
    <source>
        <strain evidence="2">CBS 122368</strain>
    </source>
</reference>
<organism evidence="2 3">
    <name type="scientific">Trematosphaeria pertusa</name>
    <dbReference type="NCBI Taxonomy" id="390896"/>
    <lineage>
        <taxon>Eukaryota</taxon>
        <taxon>Fungi</taxon>
        <taxon>Dikarya</taxon>
        <taxon>Ascomycota</taxon>
        <taxon>Pezizomycotina</taxon>
        <taxon>Dothideomycetes</taxon>
        <taxon>Pleosporomycetidae</taxon>
        <taxon>Pleosporales</taxon>
        <taxon>Massarineae</taxon>
        <taxon>Trematosphaeriaceae</taxon>
        <taxon>Trematosphaeria</taxon>
    </lineage>
</organism>
<protein>
    <submittedName>
        <fullName evidence="2">Uncharacterized protein</fullName>
    </submittedName>
</protein>
<evidence type="ECO:0000313" key="2">
    <source>
        <dbReference type="EMBL" id="KAF2249621.1"/>
    </source>
</evidence>
<proteinExistence type="predicted"/>
<evidence type="ECO:0000313" key="3">
    <source>
        <dbReference type="Proteomes" id="UP000800094"/>
    </source>
</evidence>
<name>A0A6A6IGS2_9PLEO</name>
<gene>
    <name evidence="2" type="ORF">BU26DRAFT_563525</name>
</gene>
<evidence type="ECO:0000256" key="1">
    <source>
        <dbReference type="SAM" id="MobiDB-lite"/>
    </source>
</evidence>
<dbReference type="RefSeq" id="XP_033684625.1">
    <property type="nucleotide sequence ID" value="XM_033833177.1"/>
</dbReference>
<dbReference type="AlphaFoldDB" id="A0A6A6IGS2"/>
<dbReference type="Proteomes" id="UP000800094">
    <property type="component" value="Unassembled WGS sequence"/>
</dbReference>
<keyword evidence="3" id="KW-1185">Reference proteome</keyword>
<feature type="compositionally biased region" description="Low complexity" evidence="1">
    <location>
        <begin position="1"/>
        <end position="12"/>
    </location>
</feature>